<dbReference type="NCBIfam" id="NF004491">
    <property type="entry name" value="PRK05826.1"/>
    <property type="match status" value="1"/>
</dbReference>
<dbReference type="GO" id="GO:0030955">
    <property type="term" value="F:potassium ion binding"/>
    <property type="evidence" value="ECO:0007669"/>
    <property type="project" value="UniProtKB-UniRule"/>
</dbReference>
<dbReference type="GO" id="GO:0000287">
    <property type="term" value="F:magnesium ion binding"/>
    <property type="evidence" value="ECO:0007669"/>
    <property type="project" value="UniProtKB-UniRule"/>
</dbReference>
<dbReference type="InterPro" id="IPR001697">
    <property type="entry name" value="Pyr_Knase"/>
</dbReference>
<dbReference type="GO" id="GO:0016301">
    <property type="term" value="F:kinase activity"/>
    <property type="evidence" value="ECO:0007669"/>
    <property type="project" value="UniProtKB-KW"/>
</dbReference>
<evidence type="ECO:0000256" key="2">
    <source>
        <dbReference type="ARBA" id="ARBA00001958"/>
    </source>
</evidence>
<reference evidence="23 24" key="1">
    <citation type="submission" date="2018-10" db="EMBL/GenBank/DDBJ databases">
        <title>Comparative functional genomics of the obligate endosymbiont Buchnera aphidicola.</title>
        <authorList>
            <person name="Chong R.A."/>
        </authorList>
    </citation>
    <scope>NUCLEOTIDE SEQUENCE [LARGE SCALE GENOMIC DNA]</scope>
    <source>
        <strain evidence="23 24">Tma</strain>
    </source>
</reference>
<dbReference type="GO" id="GO:0004743">
    <property type="term" value="F:pyruvate kinase activity"/>
    <property type="evidence" value="ECO:0007669"/>
    <property type="project" value="UniProtKB-UniRule"/>
</dbReference>
<feature type="domain" description="Pyruvate kinase barrel" evidence="21">
    <location>
        <begin position="6"/>
        <end position="331"/>
    </location>
</feature>
<name>A0A4D6YGK9_9GAMM</name>
<evidence type="ECO:0000259" key="22">
    <source>
        <dbReference type="Pfam" id="PF02887"/>
    </source>
</evidence>
<proteinExistence type="inferred from homology"/>
<evidence type="ECO:0000256" key="6">
    <source>
        <dbReference type="ARBA" id="ARBA00012142"/>
    </source>
</evidence>
<keyword evidence="15" id="KW-0630">Potassium</keyword>
<evidence type="ECO:0000256" key="4">
    <source>
        <dbReference type="ARBA" id="ARBA00008663"/>
    </source>
</evidence>
<evidence type="ECO:0000256" key="5">
    <source>
        <dbReference type="ARBA" id="ARBA00011881"/>
    </source>
</evidence>
<evidence type="ECO:0000256" key="10">
    <source>
        <dbReference type="ARBA" id="ARBA00022723"/>
    </source>
</evidence>
<comment type="similarity">
    <text evidence="4 20">Belongs to the pyruvate kinase family.</text>
</comment>
<dbReference type="InterPro" id="IPR015795">
    <property type="entry name" value="Pyrv_Knase_C"/>
</dbReference>
<keyword evidence="12 20" id="KW-0418">Kinase</keyword>
<evidence type="ECO:0000313" key="23">
    <source>
        <dbReference type="EMBL" id="QCI27393.1"/>
    </source>
</evidence>
<evidence type="ECO:0000256" key="14">
    <source>
        <dbReference type="ARBA" id="ARBA00022842"/>
    </source>
</evidence>
<evidence type="ECO:0000256" key="8">
    <source>
        <dbReference type="ARBA" id="ARBA00022533"/>
    </source>
</evidence>
<dbReference type="FunFam" id="3.40.1380.20:FF:000004">
    <property type="entry name" value="Pyruvate kinase"/>
    <property type="match status" value="1"/>
</dbReference>
<dbReference type="Pfam" id="PF02887">
    <property type="entry name" value="PK_C"/>
    <property type="match status" value="1"/>
</dbReference>
<dbReference type="NCBIfam" id="TIGR01064">
    <property type="entry name" value="pyruv_kin"/>
    <property type="match status" value="1"/>
</dbReference>
<protein>
    <recommendedName>
        <fullName evidence="7 19">Pyruvate kinase</fullName>
        <ecNumber evidence="6 19">2.7.1.40</ecNumber>
    </recommendedName>
</protein>
<dbReference type="GO" id="GO:0005524">
    <property type="term" value="F:ATP binding"/>
    <property type="evidence" value="ECO:0007669"/>
    <property type="project" value="UniProtKB-KW"/>
</dbReference>
<keyword evidence="9 20" id="KW-0808">Transferase</keyword>
<dbReference type="SUPFAM" id="SSF50800">
    <property type="entry name" value="PK beta-barrel domain-like"/>
    <property type="match status" value="1"/>
</dbReference>
<dbReference type="PRINTS" id="PR01050">
    <property type="entry name" value="PYRUVTKNASE"/>
</dbReference>
<evidence type="ECO:0000259" key="21">
    <source>
        <dbReference type="Pfam" id="PF00224"/>
    </source>
</evidence>
<evidence type="ECO:0000256" key="18">
    <source>
        <dbReference type="ARBA" id="ARBA00048152"/>
    </source>
</evidence>
<dbReference type="InterPro" id="IPR036918">
    <property type="entry name" value="Pyrv_Knase_C_sf"/>
</dbReference>
<dbReference type="InterPro" id="IPR040442">
    <property type="entry name" value="Pyrv_kinase-like_dom_sf"/>
</dbReference>
<evidence type="ECO:0000256" key="17">
    <source>
        <dbReference type="ARBA" id="ARBA00023317"/>
    </source>
</evidence>
<evidence type="ECO:0000256" key="13">
    <source>
        <dbReference type="ARBA" id="ARBA00022840"/>
    </source>
</evidence>
<dbReference type="InterPro" id="IPR015793">
    <property type="entry name" value="Pyrv_Knase_brl"/>
</dbReference>
<dbReference type="FunFam" id="2.40.33.10:FF:000001">
    <property type="entry name" value="Pyruvate kinase"/>
    <property type="match status" value="1"/>
</dbReference>
<keyword evidence="16 20" id="KW-0324">Glycolysis</keyword>
<dbReference type="SUPFAM" id="SSF52935">
    <property type="entry name" value="PK C-terminal domain-like"/>
    <property type="match status" value="1"/>
</dbReference>
<keyword evidence="14 20" id="KW-0460">Magnesium</keyword>
<keyword evidence="8" id="KW-0021">Allosteric enzyme</keyword>
<evidence type="ECO:0000256" key="20">
    <source>
        <dbReference type="RuleBase" id="RU000504"/>
    </source>
</evidence>
<evidence type="ECO:0000256" key="1">
    <source>
        <dbReference type="ARBA" id="ARBA00001946"/>
    </source>
</evidence>
<dbReference type="AlphaFoldDB" id="A0A4D6YGK9"/>
<evidence type="ECO:0000256" key="12">
    <source>
        <dbReference type="ARBA" id="ARBA00022777"/>
    </source>
</evidence>
<evidence type="ECO:0000256" key="15">
    <source>
        <dbReference type="ARBA" id="ARBA00022958"/>
    </source>
</evidence>
<organism evidence="23 24">
    <name type="scientific">Buchnera aphidicola</name>
    <name type="common">Therioaphis trifolii</name>
    <dbReference type="NCBI Taxonomy" id="1241884"/>
    <lineage>
        <taxon>Bacteria</taxon>
        <taxon>Pseudomonadati</taxon>
        <taxon>Pseudomonadota</taxon>
        <taxon>Gammaproteobacteria</taxon>
        <taxon>Enterobacterales</taxon>
        <taxon>Erwiniaceae</taxon>
        <taxon>Buchnera</taxon>
    </lineage>
</organism>
<dbReference type="Proteomes" id="UP000298603">
    <property type="component" value="Chromosome"/>
</dbReference>
<evidence type="ECO:0000256" key="7">
    <source>
        <dbReference type="ARBA" id="ARBA00018587"/>
    </source>
</evidence>
<dbReference type="Gene3D" id="2.40.33.10">
    <property type="entry name" value="PK beta-barrel domain-like"/>
    <property type="match status" value="1"/>
</dbReference>
<dbReference type="Gene3D" id="3.40.1380.20">
    <property type="entry name" value="Pyruvate kinase, C-terminal domain"/>
    <property type="match status" value="1"/>
</dbReference>
<evidence type="ECO:0000256" key="16">
    <source>
        <dbReference type="ARBA" id="ARBA00023152"/>
    </source>
</evidence>
<evidence type="ECO:0000313" key="24">
    <source>
        <dbReference type="Proteomes" id="UP000298603"/>
    </source>
</evidence>
<evidence type="ECO:0000256" key="11">
    <source>
        <dbReference type="ARBA" id="ARBA00022741"/>
    </source>
</evidence>
<dbReference type="EMBL" id="CP032996">
    <property type="protein sequence ID" value="QCI27393.1"/>
    <property type="molecule type" value="Genomic_DNA"/>
</dbReference>
<sequence>MLKKTRRTKIVITLGPTTDDGNNLEKSILAGANVLRLNFSHGTQEEHESRAYHAFRIIKKIGCHVAILGDLQGPKIRISGFKNNYVFLIPGNTFILDTNLINNEGDEKRVGIDYKQLSSDLKINDILLLDDGRIQLKVFEIYDSEVVTKVLIGGKLSNNKGVNKLGGGLSADSLTEKDKKDIIVAANIGVDYLSVSFPRHPRDLMLARELSYNLGNNPKIIAKMERAEVVSNVNIMKRMILASDAIMVARGDLGVEIGDSELVGTQKKLIKYARQLNRIVITATQMMESMINNPIPTRAEVMDVANAVLDGTDAVMLSAETATGNYPSETVQAMSNICKGAEKIPRMSISKHRLNTKFDNIEETITMSAMYAANHLNGVRAIITLTESGLSALLTSRISSGLPIFALSKHQNVLNLVSLYRGVIPVYFNSQNKGLKVAHDAILLLLKKNLLKIGDIIIITQGDIMGQSGKTNIHRILRV</sequence>
<dbReference type="EC" id="2.7.1.40" evidence="6 19"/>
<keyword evidence="17 23" id="KW-0670">Pyruvate</keyword>
<dbReference type="UniPathway" id="UPA00109">
    <property type="reaction ID" value="UER00188"/>
</dbReference>
<dbReference type="InterPro" id="IPR015813">
    <property type="entry name" value="Pyrv/PenolPyrv_kinase-like_dom"/>
</dbReference>
<dbReference type="InterPro" id="IPR011037">
    <property type="entry name" value="Pyrv_Knase-like_insert_dom_sf"/>
</dbReference>
<feature type="domain" description="Pyruvate kinase C-terminal" evidence="22">
    <location>
        <begin position="363"/>
        <end position="477"/>
    </location>
</feature>
<dbReference type="RefSeq" id="WP_158349725.1">
    <property type="nucleotide sequence ID" value="NZ_CP032996.1"/>
</dbReference>
<comment type="cofactor">
    <cofactor evidence="1">
        <name>Mg(2+)</name>
        <dbReference type="ChEBI" id="CHEBI:18420"/>
    </cofactor>
</comment>
<comment type="pathway">
    <text evidence="3 20">Carbohydrate degradation; glycolysis; pyruvate from D-glyceraldehyde 3-phosphate: step 5/5.</text>
</comment>
<evidence type="ECO:0000256" key="9">
    <source>
        <dbReference type="ARBA" id="ARBA00022679"/>
    </source>
</evidence>
<dbReference type="Gene3D" id="3.20.20.60">
    <property type="entry name" value="Phosphoenolpyruvate-binding domains"/>
    <property type="match status" value="1"/>
</dbReference>
<evidence type="ECO:0000256" key="19">
    <source>
        <dbReference type="NCBIfam" id="TIGR01064"/>
    </source>
</evidence>
<evidence type="ECO:0000256" key="3">
    <source>
        <dbReference type="ARBA" id="ARBA00004997"/>
    </source>
</evidence>
<keyword evidence="13" id="KW-0067">ATP-binding</keyword>
<comment type="catalytic activity">
    <reaction evidence="18 20">
        <text>pyruvate + ATP = phosphoenolpyruvate + ADP + H(+)</text>
        <dbReference type="Rhea" id="RHEA:18157"/>
        <dbReference type="ChEBI" id="CHEBI:15361"/>
        <dbReference type="ChEBI" id="CHEBI:15378"/>
        <dbReference type="ChEBI" id="CHEBI:30616"/>
        <dbReference type="ChEBI" id="CHEBI:58702"/>
        <dbReference type="ChEBI" id="CHEBI:456216"/>
        <dbReference type="EC" id="2.7.1.40"/>
    </reaction>
</comment>
<accession>A0A4D6YGK9</accession>
<dbReference type="Pfam" id="PF00224">
    <property type="entry name" value="PK"/>
    <property type="match status" value="1"/>
</dbReference>
<dbReference type="OrthoDB" id="9812123at2"/>
<comment type="cofactor">
    <cofactor evidence="2">
        <name>K(+)</name>
        <dbReference type="ChEBI" id="CHEBI:29103"/>
    </cofactor>
</comment>
<gene>
    <name evidence="23" type="primary">pyk</name>
    <name evidence="23" type="ORF">D9V81_01115</name>
</gene>
<keyword evidence="24" id="KW-1185">Reference proteome</keyword>
<comment type="subunit">
    <text evidence="5">Homotetramer.</text>
</comment>
<dbReference type="InterPro" id="IPR015806">
    <property type="entry name" value="Pyrv_Knase_insert_dom_sf"/>
</dbReference>
<dbReference type="PANTHER" id="PTHR11817">
    <property type="entry name" value="PYRUVATE KINASE"/>
    <property type="match status" value="1"/>
</dbReference>
<keyword evidence="11" id="KW-0547">Nucleotide-binding</keyword>
<dbReference type="SUPFAM" id="SSF51621">
    <property type="entry name" value="Phosphoenolpyruvate/pyruvate domain"/>
    <property type="match status" value="1"/>
</dbReference>
<keyword evidence="10" id="KW-0479">Metal-binding</keyword>